<evidence type="ECO:0000313" key="2">
    <source>
        <dbReference type="Proteomes" id="UP000462760"/>
    </source>
</evidence>
<organism evidence="1 2">
    <name type="scientific">Anaerosalibacter bizertensis</name>
    <dbReference type="NCBI Taxonomy" id="932217"/>
    <lineage>
        <taxon>Bacteria</taxon>
        <taxon>Bacillati</taxon>
        <taxon>Bacillota</taxon>
        <taxon>Tissierellia</taxon>
        <taxon>Tissierellales</taxon>
        <taxon>Sporanaerobacteraceae</taxon>
        <taxon>Anaerosalibacter</taxon>
    </lineage>
</organism>
<dbReference type="OrthoDB" id="9781616at2"/>
<proteinExistence type="predicted"/>
<comment type="caution">
    <text evidence="1">The sequence shown here is derived from an EMBL/GenBank/DDBJ whole genome shotgun (WGS) entry which is preliminary data.</text>
</comment>
<dbReference type="EMBL" id="VULR01000015">
    <property type="protein sequence ID" value="MSS44040.1"/>
    <property type="molecule type" value="Genomic_DNA"/>
</dbReference>
<accession>A0A844FJ98</accession>
<dbReference type="PANTHER" id="PTHR36454">
    <property type="entry name" value="LMO2823 PROTEIN"/>
    <property type="match status" value="1"/>
</dbReference>
<dbReference type="InterPro" id="IPR008323">
    <property type="entry name" value="UCP033563"/>
</dbReference>
<protein>
    <submittedName>
        <fullName evidence="1">DUF1015 domain-containing protein</fullName>
    </submittedName>
</protein>
<sequence length="386" mass="45092">MTILKTFSAFRPKPDIVSKVAALPYDVMNKEEAKDSVKNNPYSFLNIDKPEIYFDDSEKHDKNEIYEHARKYLDRMIEEGIYEQDSTPSLYLYKLTMGKHSQIGVVGCVPIDAYIDNDIKKHELTRADKEQDRINHVDTCNAHTGPIFLTYNKEFTIDEIIEEYIEKIQSAFEKVPNLYIADGHHRAAAAVKVGLQRRRKNPNYTGEEEFNYFLAVLFPDKQLKILDYNRVVKDLNGLTKERFLSAIEPYFTVNIWDEKEPYTPETPHSFGMYLENQWYILKAKEEIIDRSNPLFSLDVFILQKYLLSPILGIEDPRTDERIDFIGGIRGLKEIEYRVDTDMKVGFSLYPTTIEELMTLADLNKTMPPKSTWFEPKLRSGIFIHRL</sequence>
<reference evidence="1 2" key="1">
    <citation type="submission" date="2019-08" db="EMBL/GenBank/DDBJ databases">
        <title>In-depth cultivation of the pig gut microbiome towards novel bacterial diversity and tailored functional studies.</title>
        <authorList>
            <person name="Wylensek D."/>
            <person name="Hitch T.C.A."/>
            <person name="Clavel T."/>
        </authorList>
    </citation>
    <scope>NUCLEOTIDE SEQUENCE [LARGE SCALE GENOMIC DNA]</scope>
    <source>
        <strain evidence="1 2">Med78-601-WT-4W-RMD-3</strain>
    </source>
</reference>
<dbReference type="PANTHER" id="PTHR36454:SF1">
    <property type="entry name" value="DUF1015 DOMAIN-CONTAINING PROTEIN"/>
    <property type="match status" value="1"/>
</dbReference>
<gene>
    <name evidence="1" type="ORF">FYJ27_09930</name>
</gene>
<name>A0A844FJ98_9FIRM</name>
<dbReference type="Proteomes" id="UP000462760">
    <property type="component" value="Unassembled WGS sequence"/>
</dbReference>
<dbReference type="PIRSF" id="PIRSF033563">
    <property type="entry name" value="UCP033563"/>
    <property type="match status" value="1"/>
</dbReference>
<dbReference type="AlphaFoldDB" id="A0A844FJ98"/>
<evidence type="ECO:0000313" key="1">
    <source>
        <dbReference type="EMBL" id="MSS44040.1"/>
    </source>
</evidence>
<dbReference type="Pfam" id="PF06245">
    <property type="entry name" value="DUF1015"/>
    <property type="match status" value="1"/>
</dbReference>
<dbReference type="RefSeq" id="WP_154484715.1">
    <property type="nucleotide sequence ID" value="NZ_VULR01000015.1"/>
</dbReference>